<keyword evidence="2" id="KW-1185">Reference proteome</keyword>
<reference evidence="3" key="1">
    <citation type="submission" date="2025-08" db="UniProtKB">
        <authorList>
            <consortium name="RefSeq"/>
        </authorList>
    </citation>
    <scope>IDENTIFICATION</scope>
</reference>
<feature type="compositionally biased region" description="Basic and acidic residues" evidence="1">
    <location>
        <begin position="50"/>
        <end position="66"/>
    </location>
</feature>
<evidence type="ECO:0000313" key="3">
    <source>
        <dbReference type="RefSeq" id="XP_021016120.1"/>
    </source>
</evidence>
<evidence type="ECO:0000313" key="2">
    <source>
        <dbReference type="Proteomes" id="UP000515126"/>
    </source>
</evidence>
<evidence type="ECO:0000256" key="1">
    <source>
        <dbReference type="SAM" id="MobiDB-lite"/>
    </source>
</evidence>
<dbReference type="KEGG" id="mcal:110292845"/>
<dbReference type="AlphaFoldDB" id="A0A6P5PME0"/>
<feature type="region of interest" description="Disordered" evidence="1">
    <location>
        <begin position="1"/>
        <end position="20"/>
    </location>
</feature>
<dbReference type="RefSeq" id="XP_021016120.1">
    <property type="nucleotide sequence ID" value="XM_021160461.2"/>
</dbReference>
<sequence>MGRRRGVSVPLPGGSGALLGSGARAMRTDFLHSTSRASNMALRPPPAVRQDGRSELFGPFRKDSADRGWQAPSAISGDRERPGFFGSARERLRPLFGNAAGADTLSRERSVIPDG</sequence>
<dbReference type="GeneID" id="110292845"/>
<organism evidence="2 3">
    <name type="scientific">Mus caroli</name>
    <name type="common">Ryukyu mouse</name>
    <name type="synonym">Ricefield mouse</name>
    <dbReference type="NCBI Taxonomy" id="10089"/>
    <lineage>
        <taxon>Eukaryota</taxon>
        <taxon>Metazoa</taxon>
        <taxon>Chordata</taxon>
        <taxon>Craniata</taxon>
        <taxon>Vertebrata</taxon>
        <taxon>Euteleostomi</taxon>
        <taxon>Mammalia</taxon>
        <taxon>Eutheria</taxon>
        <taxon>Euarchontoglires</taxon>
        <taxon>Glires</taxon>
        <taxon>Rodentia</taxon>
        <taxon>Myomorpha</taxon>
        <taxon>Muroidea</taxon>
        <taxon>Muridae</taxon>
        <taxon>Murinae</taxon>
        <taxon>Mus</taxon>
        <taxon>Mus</taxon>
    </lineage>
</organism>
<gene>
    <name evidence="3" type="primary">LOC110292845</name>
</gene>
<feature type="region of interest" description="Disordered" evidence="1">
    <location>
        <begin position="35"/>
        <end position="84"/>
    </location>
</feature>
<proteinExistence type="predicted"/>
<protein>
    <submittedName>
        <fullName evidence="3">Uncharacterized protein LOC110292845</fullName>
    </submittedName>
</protein>
<accession>A0A6P5PME0</accession>
<name>A0A6P5PME0_MUSCR</name>
<dbReference type="Proteomes" id="UP000515126">
    <property type="component" value="Chromosome 4"/>
</dbReference>